<dbReference type="STRING" id="29354.IO98_11265"/>
<feature type="transmembrane region" description="Helical" evidence="7">
    <location>
        <begin position="263"/>
        <end position="281"/>
    </location>
</feature>
<protein>
    <submittedName>
        <fullName evidence="10">Thiamine ABC transporter permease</fullName>
    </submittedName>
</protein>
<proteinExistence type="predicted"/>
<evidence type="ECO:0000259" key="9">
    <source>
        <dbReference type="PROSITE" id="PS50929"/>
    </source>
</evidence>
<dbReference type="Pfam" id="PF00005">
    <property type="entry name" value="ABC_tran"/>
    <property type="match status" value="1"/>
</dbReference>
<comment type="caution">
    <text evidence="10">The sequence shown here is derived from an EMBL/GenBank/DDBJ whole genome shotgun (WGS) entry which is preliminary data.</text>
</comment>
<evidence type="ECO:0000256" key="2">
    <source>
        <dbReference type="ARBA" id="ARBA00022692"/>
    </source>
</evidence>
<dbReference type="RefSeq" id="WP_038280991.1">
    <property type="nucleotide sequence ID" value="NZ_JPME01000013.1"/>
</dbReference>
<dbReference type="PANTHER" id="PTHR43394">
    <property type="entry name" value="ATP-DEPENDENT PERMEASE MDL1, MITOCHONDRIAL"/>
    <property type="match status" value="1"/>
</dbReference>
<evidence type="ECO:0000256" key="1">
    <source>
        <dbReference type="ARBA" id="ARBA00004651"/>
    </source>
</evidence>
<dbReference type="Pfam" id="PF00664">
    <property type="entry name" value="ABC_membrane"/>
    <property type="match status" value="1"/>
</dbReference>
<accession>A0A084JM85</accession>
<keyword evidence="5 7" id="KW-1133">Transmembrane helix</keyword>
<dbReference type="EMBL" id="JPME01000013">
    <property type="protein sequence ID" value="KEZ90069.1"/>
    <property type="molecule type" value="Genomic_DNA"/>
</dbReference>
<dbReference type="SUPFAM" id="SSF90123">
    <property type="entry name" value="ABC transporter transmembrane region"/>
    <property type="match status" value="1"/>
</dbReference>
<keyword evidence="6 7" id="KW-0472">Membrane</keyword>
<dbReference type="GO" id="GO:0016887">
    <property type="term" value="F:ATP hydrolysis activity"/>
    <property type="evidence" value="ECO:0007669"/>
    <property type="project" value="InterPro"/>
</dbReference>
<dbReference type="SMART" id="SM00382">
    <property type="entry name" value="AAA"/>
    <property type="match status" value="1"/>
</dbReference>
<dbReference type="AlphaFoldDB" id="A0A084JM85"/>
<dbReference type="Gene3D" id="3.40.50.300">
    <property type="entry name" value="P-loop containing nucleotide triphosphate hydrolases"/>
    <property type="match status" value="1"/>
</dbReference>
<keyword evidence="11" id="KW-1185">Reference proteome</keyword>
<gene>
    <name evidence="10" type="ORF">IO98_11265</name>
</gene>
<dbReference type="PROSITE" id="PS50893">
    <property type="entry name" value="ABC_TRANSPORTER_2"/>
    <property type="match status" value="1"/>
</dbReference>
<dbReference type="SUPFAM" id="SSF52540">
    <property type="entry name" value="P-loop containing nucleoside triphosphate hydrolases"/>
    <property type="match status" value="1"/>
</dbReference>
<evidence type="ECO:0000256" key="7">
    <source>
        <dbReference type="SAM" id="Phobius"/>
    </source>
</evidence>
<dbReference type="CDD" id="cd18549">
    <property type="entry name" value="ABC_6TM_YwjA_like"/>
    <property type="match status" value="1"/>
</dbReference>
<sequence length="592" mass="66583">MKQNEMKTGTLLKRFVPYYKKYTKVMVMDLFCASLTTICEMVLPLILRYITNQGLRDVTTLTIRTIIGIGALYFGLRIIDGLASFYMAYTGHVMGAAIETDMRQDAFEHLQKLSDNYFNNTKVGQIMSRITSDLFDVTEFAHHCPEEFFIAFLKTVVSFIILAGINLPLTLIIFLLIPVMGISCTYFNLQVKNAFKHQRNHIGELNARIEDSLLGNRVVRAFANEKIEIEKFNRDNLAFLEIKRKTYKYMAAFQNTIRMFDGLMYVVVIVAGGIFMIKGLIEPGDLVAYTLYVTTLLATIRRIIEFAEQFQRGITGVERFMELMDANVDIFDEEGAKPLCDVKGNITFHHVSFEYPDDHNPVLSSINLDIKKGEKVALVGPSGGGKTTLCNLIPRFYDPTEGEILIDGQDIRNVTLESLRSTVGVVQQDVYLFSGTVFENIEYGHPGASKEEVIQAAKLAGAHEFITGLKDGYDTYVGERGVKLSGGQKQRISIARVFLKNPQVLILDEATSALDNESEHLVSQSLERLAVGRTTLTIAHRLTTIQNADRILVLSDSNIVEEGNHEELLLKRGMYYQLYTSADEEGQAALTR</sequence>
<dbReference type="InterPro" id="IPR011527">
    <property type="entry name" value="ABC1_TM_dom"/>
</dbReference>
<dbReference type="GO" id="GO:0005524">
    <property type="term" value="F:ATP binding"/>
    <property type="evidence" value="ECO:0007669"/>
    <property type="project" value="UniProtKB-KW"/>
</dbReference>
<feature type="transmembrane region" description="Helical" evidence="7">
    <location>
        <begin position="62"/>
        <end position="79"/>
    </location>
</feature>
<dbReference type="InterPro" id="IPR003439">
    <property type="entry name" value="ABC_transporter-like_ATP-bd"/>
</dbReference>
<dbReference type="PROSITE" id="PS50929">
    <property type="entry name" value="ABC_TM1F"/>
    <property type="match status" value="1"/>
</dbReference>
<dbReference type="InterPro" id="IPR003593">
    <property type="entry name" value="AAA+_ATPase"/>
</dbReference>
<feature type="domain" description="ABC transporter" evidence="8">
    <location>
        <begin position="346"/>
        <end position="581"/>
    </location>
</feature>
<evidence type="ECO:0000256" key="3">
    <source>
        <dbReference type="ARBA" id="ARBA00022741"/>
    </source>
</evidence>
<dbReference type="FunFam" id="3.40.50.300:FF:000218">
    <property type="entry name" value="Multidrug ABC transporter ATP-binding protein"/>
    <property type="match status" value="1"/>
</dbReference>
<dbReference type="Proteomes" id="UP000028525">
    <property type="component" value="Unassembled WGS sequence"/>
</dbReference>
<dbReference type="OrthoDB" id="9762778at2"/>
<evidence type="ECO:0000259" key="8">
    <source>
        <dbReference type="PROSITE" id="PS50893"/>
    </source>
</evidence>
<comment type="subcellular location">
    <subcellularLocation>
        <location evidence="1">Cell membrane</location>
        <topology evidence="1">Multi-pass membrane protein</topology>
    </subcellularLocation>
</comment>
<evidence type="ECO:0000256" key="4">
    <source>
        <dbReference type="ARBA" id="ARBA00022840"/>
    </source>
</evidence>
<dbReference type="InterPro" id="IPR027417">
    <property type="entry name" value="P-loop_NTPase"/>
</dbReference>
<keyword evidence="3" id="KW-0547">Nucleotide-binding</keyword>
<dbReference type="PROSITE" id="PS00211">
    <property type="entry name" value="ABC_TRANSPORTER_1"/>
    <property type="match status" value="1"/>
</dbReference>
<evidence type="ECO:0000256" key="5">
    <source>
        <dbReference type="ARBA" id="ARBA00022989"/>
    </source>
</evidence>
<organism evidence="10 11">
    <name type="scientific">Lacrimispora celerecrescens</name>
    <dbReference type="NCBI Taxonomy" id="29354"/>
    <lineage>
        <taxon>Bacteria</taxon>
        <taxon>Bacillati</taxon>
        <taxon>Bacillota</taxon>
        <taxon>Clostridia</taxon>
        <taxon>Lachnospirales</taxon>
        <taxon>Lachnospiraceae</taxon>
        <taxon>Lacrimispora</taxon>
    </lineage>
</organism>
<feature type="domain" description="ABC transmembrane type-1" evidence="9">
    <location>
        <begin position="30"/>
        <end position="312"/>
    </location>
</feature>
<dbReference type="Gene3D" id="1.20.1560.10">
    <property type="entry name" value="ABC transporter type 1, transmembrane domain"/>
    <property type="match status" value="1"/>
</dbReference>
<evidence type="ECO:0000313" key="11">
    <source>
        <dbReference type="Proteomes" id="UP000028525"/>
    </source>
</evidence>
<dbReference type="PANTHER" id="PTHR43394:SF1">
    <property type="entry name" value="ATP-BINDING CASSETTE SUB-FAMILY B MEMBER 10, MITOCHONDRIAL"/>
    <property type="match status" value="1"/>
</dbReference>
<dbReference type="GO" id="GO:0015421">
    <property type="term" value="F:ABC-type oligopeptide transporter activity"/>
    <property type="evidence" value="ECO:0007669"/>
    <property type="project" value="TreeGrafter"/>
</dbReference>
<dbReference type="InterPro" id="IPR036640">
    <property type="entry name" value="ABC1_TM_sf"/>
</dbReference>
<feature type="transmembrane region" description="Helical" evidence="7">
    <location>
        <begin position="30"/>
        <end position="50"/>
    </location>
</feature>
<evidence type="ECO:0000313" key="10">
    <source>
        <dbReference type="EMBL" id="KEZ90069.1"/>
    </source>
</evidence>
<keyword evidence="4" id="KW-0067">ATP-binding</keyword>
<name>A0A084JM85_9FIRM</name>
<dbReference type="InterPro" id="IPR039421">
    <property type="entry name" value="Type_1_exporter"/>
</dbReference>
<keyword evidence="2 7" id="KW-0812">Transmembrane</keyword>
<reference evidence="10 11" key="1">
    <citation type="submission" date="2014-07" db="EMBL/GenBank/DDBJ databases">
        <title>Draft genome of Clostridium celerecrescens 152B isolated from sediments associated with methane hydrate from Krishna Godavari basin.</title>
        <authorList>
            <person name="Honkalas V.S."/>
            <person name="Dabir A.P."/>
            <person name="Arora P."/>
            <person name="Dhakephalkar P.K."/>
        </authorList>
    </citation>
    <scope>NUCLEOTIDE SEQUENCE [LARGE SCALE GENOMIC DNA]</scope>
    <source>
        <strain evidence="10 11">152B</strain>
    </source>
</reference>
<dbReference type="GO" id="GO:0005886">
    <property type="term" value="C:plasma membrane"/>
    <property type="evidence" value="ECO:0007669"/>
    <property type="project" value="UniProtKB-SubCell"/>
</dbReference>
<dbReference type="CDD" id="cd03251">
    <property type="entry name" value="ABCC_MsbA"/>
    <property type="match status" value="1"/>
</dbReference>
<evidence type="ECO:0000256" key="6">
    <source>
        <dbReference type="ARBA" id="ARBA00023136"/>
    </source>
</evidence>
<dbReference type="InterPro" id="IPR017871">
    <property type="entry name" value="ABC_transporter-like_CS"/>
</dbReference>